<dbReference type="GO" id="GO:0008643">
    <property type="term" value="P:carbohydrate transport"/>
    <property type="evidence" value="ECO:0007669"/>
    <property type="project" value="InterPro"/>
</dbReference>
<dbReference type="RefSeq" id="WP_172991889.1">
    <property type="nucleotide sequence ID" value="NZ_AP021861.1"/>
</dbReference>
<name>A0A5K7X502_9BACT</name>
<dbReference type="Gene3D" id="2.40.160.180">
    <property type="entry name" value="Carbohydrate-selective porin OprB"/>
    <property type="match status" value="1"/>
</dbReference>
<evidence type="ECO:0000256" key="1">
    <source>
        <dbReference type="ARBA" id="ARBA00008769"/>
    </source>
</evidence>
<evidence type="ECO:0000256" key="2">
    <source>
        <dbReference type="RuleBase" id="RU363072"/>
    </source>
</evidence>
<protein>
    <recommendedName>
        <fullName evidence="6">Porin</fullName>
    </recommendedName>
</protein>
<keyword evidence="2" id="KW-0732">Signal</keyword>
<evidence type="ECO:0000313" key="5">
    <source>
        <dbReference type="Proteomes" id="UP000326837"/>
    </source>
</evidence>
<keyword evidence="5" id="KW-1185">Reference proteome</keyword>
<evidence type="ECO:0000256" key="3">
    <source>
        <dbReference type="SAM" id="MobiDB-lite"/>
    </source>
</evidence>
<feature type="compositionally biased region" description="Basic and acidic residues" evidence="3">
    <location>
        <begin position="61"/>
        <end position="74"/>
    </location>
</feature>
<dbReference type="PANTHER" id="PTHR37944:SF1">
    <property type="entry name" value="PORIN B"/>
    <property type="match status" value="1"/>
</dbReference>
<feature type="chain" id="PRO_5025085853" description="Porin" evidence="2">
    <location>
        <begin position="33"/>
        <end position="494"/>
    </location>
</feature>
<sequence>MEIAPLRARGFLLAACAAAIAGLGSFASNACAQSRHVRVAGRLVPEQASVAPRETNSRAAEPMRRTADVVHRDPSAQSPADSITHPESRDLSALSEPPATEREEEKEEEAVANDEPGDEALDGLLGPFLVREYGGVTGEYIYTGEVFMNARGGIATAHSPHYRGNLDLVVQIDTAKQQFWDGGRFFIYGQSTHGKSISEDYVGDYQLLSNFDPWPKTEIAQVSEYWYRQDFGDGNLGFKAGKQDANADFAFADLGGDFINSSFGQIPTVPLPTFPNPGLGLACFCHLHEHALISGGIYDGLPDGGQWGFSGLGDNGCFSITQLELRQPEEFGNGLPGTIRLGFWYHSGNPEEIVADPHPRLLGDNYGAWATVDKMLINETGEDGDEQGLGAFAQFGWAPQDRNQVDQHYAGGILYRGPIDGRDLDVVGLGVTNVLYGTPSRRIFGTTYETATEVFYKAYLTDFTALQFDLQYITNPGGVYPDSIAPGVRFEVVL</sequence>
<dbReference type="GO" id="GO:0015288">
    <property type="term" value="F:porin activity"/>
    <property type="evidence" value="ECO:0007669"/>
    <property type="project" value="InterPro"/>
</dbReference>
<dbReference type="InterPro" id="IPR007049">
    <property type="entry name" value="Carb-sel_porin_OprB"/>
</dbReference>
<evidence type="ECO:0000313" key="4">
    <source>
        <dbReference type="EMBL" id="BBO31620.1"/>
    </source>
</evidence>
<dbReference type="InterPro" id="IPR038673">
    <property type="entry name" value="OprB_sf"/>
</dbReference>
<dbReference type="Proteomes" id="UP000326837">
    <property type="component" value="Chromosome"/>
</dbReference>
<feature type="signal peptide" evidence="2">
    <location>
        <begin position="1"/>
        <end position="32"/>
    </location>
</feature>
<dbReference type="AlphaFoldDB" id="A0A5K7X502"/>
<dbReference type="GO" id="GO:0016020">
    <property type="term" value="C:membrane"/>
    <property type="evidence" value="ECO:0007669"/>
    <property type="project" value="InterPro"/>
</dbReference>
<dbReference type="InterPro" id="IPR052932">
    <property type="entry name" value="OprB_Porin"/>
</dbReference>
<reference evidence="5" key="1">
    <citation type="submission" date="2019-10" db="EMBL/GenBank/DDBJ databases">
        <title>Lacipirellula parvula gen. nov., sp. nov., representing a lineage of planctomycetes widespread in freshwater anoxic habitats, and description of the family Lacipirellulaceae.</title>
        <authorList>
            <person name="Dedysh S.N."/>
            <person name="Kulichevskaya I.S."/>
            <person name="Beletsky A.V."/>
            <person name="Rakitin A.L."/>
            <person name="Mardanov A.V."/>
            <person name="Ivanova A.A."/>
            <person name="Saltykova V.X."/>
            <person name="Rijpstra W.I.C."/>
            <person name="Sinninghe Damste J.S."/>
            <person name="Ravin N.V."/>
        </authorList>
    </citation>
    <scope>NUCLEOTIDE SEQUENCE [LARGE SCALE GENOMIC DNA]</scope>
    <source>
        <strain evidence="5">PX69</strain>
    </source>
</reference>
<dbReference type="KEGG" id="lpav:PLANPX_1232"/>
<feature type="compositionally biased region" description="Acidic residues" evidence="3">
    <location>
        <begin position="102"/>
        <end position="120"/>
    </location>
</feature>
<accession>A0A5K7X502</accession>
<dbReference type="EMBL" id="AP021861">
    <property type="protein sequence ID" value="BBO31620.1"/>
    <property type="molecule type" value="Genomic_DNA"/>
</dbReference>
<organism evidence="4 5">
    <name type="scientific">Lacipirellula parvula</name>
    <dbReference type="NCBI Taxonomy" id="2650471"/>
    <lineage>
        <taxon>Bacteria</taxon>
        <taxon>Pseudomonadati</taxon>
        <taxon>Planctomycetota</taxon>
        <taxon>Planctomycetia</taxon>
        <taxon>Pirellulales</taxon>
        <taxon>Lacipirellulaceae</taxon>
        <taxon>Lacipirellula</taxon>
    </lineage>
</organism>
<proteinExistence type="inferred from homology"/>
<gene>
    <name evidence="4" type="ORF">PLANPX_1232</name>
</gene>
<feature type="region of interest" description="Disordered" evidence="3">
    <location>
        <begin position="48"/>
        <end position="120"/>
    </location>
</feature>
<dbReference type="Pfam" id="PF04966">
    <property type="entry name" value="OprB"/>
    <property type="match status" value="1"/>
</dbReference>
<dbReference type="PANTHER" id="PTHR37944">
    <property type="entry name" value="PORIN B"/>
    <property type="match status" value="1"/>
</dbReference>
<evidence type="ECO:0008006" key="6">
    <source>
        <dbReference type="Google" id="ProtNLM"/>
    </source>
</evidence>
<comment type="similarity">
    <text evidence="1 2">Belongs to the OprB family.</text>
</comment>